<reference evidence="2 3" key="1">
    <citation type="submission" date="2017-08" db="EMBL/GenBank/DDBJ databases">
        <authorList>
            <person name="Feschi L."/>
            <person name="Jeukens J."/>
            <person name="Emond-Rheault J.-G."/>
            <person name="Kukavica-Ibrulj I."/>
            <person name="Boyle B."/>
            <person name="Levesque R.C."/>
        </authorList>
    </citation>
    <scope>NUCLEOTIDE SEQUENCE [LARGE SCALE GENOMIC DNA]</scope>
    <source>
        <strain evidence="2 3">PA-W36</strain>
    </source>
</reference>
<dbReference type="InterPro" id="IPR050892">
    <property type="entry name" value="ADP-ribose_metab_enzymes"/>
</dbReference>
<dbReference type="Pfam" id="PF01661">
    <property type="entry name" value="Macro"/>
    <property type="match status" value="1"/>
</dbReference>
<dbReference type="InterPro" id="IPR002589">
    <property type="entry name" value="Macro_dom"/>
</dbReference>
<name>A0A7M3A1N8_PSEAI</name>
<dbReference type="AlphaFoldDB" id="A0A7M3A1N8"/>
<dbReference type="EMBL" id="NSNE01000001">
    <property type="protein sequence ID" value="RPM23070.1"/>
    <property type="molecule type" value="Genomic_DNA"/>
</dbReference>
<accession>A0A7M3A1N8</accession>
<reference evidence="2 3" key="2">
    <citation type="submission" date="2019-01" db="EMBL/GenBank/DDBJ databases">
        <title>The Pseudomonas aeruginosa pan-genome provides new insights on its population structure, horizontal gene transfer and pathogenicity.</title>
        <authorList>
            <person name="Freschi L."/>
            <person name="Vincent A.T."/>
            <person name="Jeukens J."/>
            <person name="Emond-Rheault J.-G."/>
            <person name="Kukavica-Ibrulj I."/>
            <person name="Dupont M.-J."/>
            <person name="Charette S.J."/>
            <person name="Boyle B."/>
            <person name="Levesque R.C."/>
        </authorList>
    </citation>
    <scope>NUCLEOTIDE SEQUENCE [LARGE SCALE GENOMIC DNA]</scope>
    <source>
        <strain evidence="2 3">PA-W36</strain>
    </source>
</reference>
<dbReference type="PROSITE" id="PS51154">
    <property type="entry name" value="MACRO"/>
    <property type="match status" value="1"/>
</dbReference>
<evidence type="ECO:0000313" key="2">
    <source>
        <dbReference type="EMBL" id="RPM23070.1"/>
    </source>
</evidence>
<gene>
    <name evidence="2" type="ORF">IPC1295_00760</name>
</gene>
<dbReference type="SUPFAM" id="SSF52949">
    <property type="entry name" value="Macro domain-like"/>
    <property type="match status" value="1"/>
</dbReference>
<dbReference type="InterPro" id="IPR043472">
    <property type="entry name" value="Macro_dom-like"/>
</dbReference>
<dbReference type="RefSeq" id="WP_078451330.1">
    <property type="nucleotide sequence ID" value="NZ_FRWJ01000058.1"/>
</dbReference>
<evidence type="ECO:0000313" key="3">
    <source>
        <dbReference type="Proteomes" id="UP000284767"/>
    </source>
</evidence>
<dbReference type="GO" id="GO:0140291">
    <property type="term" value="P:peptidyl-glutamate ADP-deribosylation"/>
    <property type="evidence" value="ECO:0007669"/>
    <property type="project" value="TreeGrafter"/>
</dbReference>
<comment type="catalytic activity">
    <reaction evidence="1">
        <text>an N-(ADP-alpha-D-ribosyl)-thymidine in DNA + H2O = a thymidine in DNA + ADP-D-ribose</text>
        <dbReference type="Rhea" id="RHEA:71655"/>
        <dbReference type="Rhea" id="RHEA-COMP:13556"/>
        <dbReference type="Rhea" id="RHEA-COMP:18051"/>
        <dbReference type="ChEBI" id="CHEBI:15377"/>
        <dbReference type="ChEBI" id="CHEBI:57967"/>
        <dbReference type="ChEBI" id="CHEBI:137386"/>
        <dbReference type="ChEBI" id="CHEBI:191199"/>
    </reaction>
    <physiologicalReaction direction="left-to-right" evidence="1">
        <dbReference type="Rhea" id="RHEA:71656"/>
    </physiologicalReaction>
</comment>
<dbReference type="Gene3D" id="3.40.50.450">
    <property type="match status" value="1"/>
</dbReference>
<sequence>MKPAQNGCMIGVSSLCKKRELEVCMISFLDGDMFETPADIRVNTVNCVGVMGAGVALAFKKLLPEMFKDYKKACDAGLVRPGKLHVWRSLTGDWVVNFPTKRDWRDPSRYEDIDTGLDALYEFLAPLGSVTVTIPALGCGHGGLDWGRVSQMIREKLSDLPANLLVFSPSESRRVGTATAGEDESLEVKRAGYTASSFASFSNKTGSTIYAKGDLGALNEPWISVFPSRNPSMREMSALESISSELSRKGDGITVALIYNNRSSEDVARVFLDRGMNVVMILPFGVLTRKKIAVEAGGDCSGSITLISAVAPGEKWSRFTLAGATDILSGNSSAALLSDPEVGWVLKRSNSDWRQLAKFFIRYDVMSNESRSLLAEANAFAIGRRSTDGAPNVENLLSAYRGEPVFSDGRKDGCADVDSTESLGVGKELVSLTVDLDKYPFELWVKILESVRYSGAQGLVLKVDVEDEGAAKSLREIISLIKH</sequence>
<dbReference type="PANTHER" id="PTHR12521">
    <property type="entry name" value="PROTEIN C6ORF130"/>
    <property type="match status" value="1"/>
</dbReference>
<evidence type="ECO:0000256" key="1">
    <source>
        <dbReference type="ARBA" id="ARBA00035885"/>
    </source>
</evidence>
<dbReference type="SMART" id="SM00506">
    <property type="entry name" value="A1pp"/>
    <property type="match status" value="1"/>
</dbReference>
<dbReference type="PANTHER" id="PTHR12521:SF0">
    <property type="entry name" value="ADP-RIBOSE GLYCOHYDROLASE OARD1"/>
    <property type="match status" value="1"/>
</dbReference>
<dbReference type="Gene3D" id="3.40.220.10">
    <property type="entry name" value="Leucine Aminopeptidase, subunit E, domain 1"/>
    <property type="match status" value="1"/>
</dbReference>
<proteinExistence type="predicted"/>
<comment type="caution">
    <text evidence="2">The sequence shown here is derived from an EMBL/GenBank/DDBJ whole genome shotgun (WGS) entry which is preliminary data.</text>
</comment>
<dbReference type="CDD" id="cd02901">
    <property type="entry name" value="Macro_Poa1p-like"/>
    <property type="match status" value="1"/>
</dbReference>
<organism evidence="2 3">
    <name type="scientific">Pseudomonas aeruginosa</name>
    <dbReference type="NCBI Taxonomy" id="287"/>
    <lineage>
        <taxon>Bacteria</taxon>
        <taxon>Pseudomonadati</taxon>
        <taxon>Pseudomonadota</taxon>
        <taxon>Gammaproteobacteria</taxon>
        <taxon>Pseudomonadales</taxon>
        <taxon>Pseudomonadaceae</taxon>
        <taxon>Pseudomonas</taxon>
    </lineage>
</organism>
<dbReference type="Proteomes" id="UP000284767">
    <property type="component" value="Unassembled WGS sequence"/>
</dbReference>
<protein>
    <submittedName>
        <fullName evidence="2">Uncharacterized protein</fullName>
    </submittedName>
</protein>